<comment type="function">
    <text evidence="5">Modulates RecA activity.</text>
</comment>
<keyword evidence="10" id="KW-1185">Reference proteome</keyword>
<comment type="similarity">
    <text evidence="2 5">Belongs to the RecX family.</text>
</comment>
<reference evidence="9 10" key="1">
    <citation type="submission" date="2024-02" db="EMBL/GenBank/DDBJ databases">
        <title>Bacteria isolated from the canopy kelp, Nereocystis luetkeana.</title>
        <authorList>
            <person name="Pfister C.A."/>
            <person name="Younker I.T."/>
            <person name="Light S.H."/>
        </authorList>
    </citation>
    <scope>NUCLEOTIDE SEQUENCE [LARGE SCALE GENOMIC DNA]</scope>
    <source>
        <strain evidence="9 10">TI.4.07</strain>
    </source>
</reference>
<evidence type="ECO:0000256" key="4">
    <source>
        <dbReference type="ARBA" id="ARBA00022490"/>
    </source>
</evidence>
<dbReference type="NCBIfam" id="NF001057">
    <property type="entry name" value="PRK00117.3-3"/>
    <property type="match status" value="1"/>
</dbReference>
<dbReference type="Pfam" id="PF21981">
    <property type="entry name" value="RecX_HTH3"/>
    <property type="match status" value="1"/>
</dbReference>
<dbReference type="InterPro" id="IPR053926">
    <property type="entry name" value="RecX_HTH_1st"/>
</dbReference>
<gene>
    <name evidence="5 9" type="primary">recX</name>
    <name evidence="9" type="ORF">V6242_15240</name>
</gene>
<evidence type="ECO:0000259" key="8">
    <source>
        <dbReference type="Pfam" id="PF21982"/>
    </source>
</evidence>
<dbReference type="InterPro" id="IPR003783">
    <property type="entry name" value="Regulatory_RecX"/>
</dbReference>
<evidence type="ECO:0000259" key="7">
    <source>
        <dbReference type="Pfam" id="PF21981"/>
    </source>
</evidence>
<feature type="domain" description="RecX second three-helical" evidence="6">
    <location>
        <begin position="53"/>
        <end position="93"/>
    </location>
</feature>
<dbReference type="PANTHER" id="PTHR33602:SF1">
    <property type="entry name" value="REGULATORY PROTEIN RECX FAMILY PROTEIN"/>
    <property type="match status" value="1"/>
</dbReference>
<comment type="subcellular location">
    <subcellularLocation>
        <location evidence="1 5">Cytoplasm</location>
    </subcellularLocation>
</comment>
<organism evidence="9 10">
    <name type="scientific">Marinomonas arenicola</name>
    <dbReference type="NCBI Taxonomy" id="569601"/>
    <lineage>
        <taxon>Bacteria</taxon>
        <taxon>Pseudomonadati</taxon>
        <taxon>Pseudomonadota</taxon>
        <taxon>Gammaproteobacteria</taxon>
        <taxon>Oceanospirillales</taxon>
        <taxon>Oceanospirillaceae</taxon>
        <taxon>Marinomonas</taxon>
    </lineage>
</organism>
<dbReference type="RefSeq" id="WP_341565296.1">
    <property type="nucleotide sequence ID" value="NZ_JBAKAQ010000009.1"/>
</dbReference>
<dbReference type="Gene3D" id="1.10.10.10">
    <property type="entry name" value="Winged helix-like DNA-binding domain superfamily/Winged helix DNA-binding domain"/>
    <property type="match status" value="3"/>
</dbReference>
<protein>
    <recommendedName>
        <fullName evidence="3 5">Regulatory protein RecX</fullName>
    </recommendedName>
</protein>
<feature type="domain" description="RecX first three-helical" evidence="8">
    <location>
        <begin position="10"/>
        <end position="45"/>
    </location>
</feature>
<dbReference type="InterPro" id="IPR036388">
    <property type="entry name" value="WH-like_DNA-bd_sf"/>
</dbReference>
<evidence type="ECO:0000313" key="10">
    <source>
        <dbReference type="Proteomes" id="UP001379949"/>
    </source>
</evidence>
<accession>A0ABU9G7N9</accession>
<dbReference type="Proteomes" id="UP001379949">
    <property type="component" value="Unassembled WGS sequence"/>
</dbReference>
<evidence type="ECO:0000256" key="5">
    <source>
        <dbReference type="HAMAP-Rule" id="MF_01114"/>
    </source>
</evidence>
<comment type="caution">
    <text evidence="9">The sequence shown here is derived from an EMBL/GenBank/DDBJ whole genome shotgun (WGS) entry which is preliminary data.</text>
</comment>
<dbReference type="Pfam" id="PF21982">
    <property type="entry name" value="RecX_HTH1"/>
    <property type="match status" value="1"/>
</dbReference>
<name>A0ABU9G7N9_9GAMM</name>
<dbReference type="EMBL" id="JBAKAR010000016">
    <property type="protein sequence ID" value="MEL0614508.1"/>
    <property type="molecule type" value="Genomic_DNA"/>
</dbReference>
<evidence type="ECO:0000313" key="9">
    <source>
        <dbReference type="EMBL" id="MEL0614508.1"/>
    </source>
</evidence>
<evidence type="ECO:0000259" key="6">
    <source>
        <dbReference type="Pfam" id="PF02631"/>
    </source>
</evidence>
<dbReference type="Pfam" id="PF02631">
    <property type="entry name" value="RecX_HTH2"/>
    <property type="match status" value="1"/>
</dbReference>
<evidence type="ECO:0000256" key="1">
    <source>
        <dbReference type="ARBA" id="ARBA00004496"/>
    </source>
</evidence>
<evidence type="ECO:0000256" key="3">
    <source>
        <dbReference type="ARBA" id="ARBA00018111"/>
    </source>
</evidence>
<sequence length="150" mass="17443">MYTPPSTMDHALILLGGREHAVKEIQSKLKQRGHSAEDITTTIQSLIEMNYLNDQRFAEMFVRSRINKPLGALRIKQELMRKGIKEELANQAIQDSDADWFELAKELKERKFGDGQTKDFKEKAKQMRYLQYRGFNFDQINYALAPNSDT</sequence>
<dbReference type="HAMAP" id="MF_01114">
    <property type="entry name" value="RecX"/>
    <property type="match status" value="1"/>
</dbReference>
<dbReference type="InterPro" id="IPR053924">
    <property type="entry name" value="RecX_HTH_2nd"/>
</dbReference>
<feature type="domain" description="RecX third three-helical" evidence="7">
    <location>
        <begin position="98"/>
        <end position="144"/>
    </location>
</feature>
<dbReference type="PANTHER" id="PTHR33602">
    <property type="entry name" value="REGULATORY PROTEIN RECX FAMILY PROTEIN"/>
    <property type="match status" value="1"/>
</dbReference>
<proteinExistence type="inferred from homology"/>
<dbReference type="InterPro" id="IPR053925">
    <property type="entry name" value="RecX_HTH_3rd"/>
</dbReference>
<keyword evidence="4 5" id="KW-0963">Cytoplasm</keyword>
<evidence type="ECO:0000256" key="2">
    <source>
        <dbReference type="ARBA" id="ARBA00009695"/>
    </source>
</evidence>